<evidence type="ECO:0000313" key="3">
    <source>
        <dbReference type="EMBL" id="AEG71967.1"/>
    </source>
</evidence>
<dbReference type="KEGG" id="rsn:RSPO_m01332"/>
<dbReference type="Proteomes" id="UP000007953">
    <property type="component" value="Plasmid megaplasmid"/>
</dbReference>
<feature type="region of interest" description="Disordered" evidence="1">
    <location>
        <begin position="177"/>
        <end position="214"/>
    </location>
</feature>
<gene>
    <name evidence="3" type="ordered locus">RSPO_m01332</name>
</gene>
<dbReference type="Gene3D" id="3.10.620.30">
    <property type="match status" value="1"/>
</dbReference>
<feature type="region of interest" description="Disordered" evidence="1">
    <location>
        <begin position="227"/>
        <end position="251"/>
    </location>
</feature>
<reference evidence="3 4" key="1">
    <citation type="journal article" date="2011" name="J. Bacteriol.">
        <title>Complete genome sequence of the plant pathogen Ralstonia solanacearum strain Po82.</title>
        <authorList>
            <person name="Xu J."/>
            <person name="Zheng H.J."/>
            <person name="Liu L."/>
            <person name="Pan Z.C."/>
            <person name="Prior P."/>
            <person name="Tang B."/>
            <person name="Xu J.S."/>
            <person name="Zhang H."/>
            <person name="Tian Q."/>
            <person name="Zhang L.Q."/>
            <person name="Feng J."/>
        </authorList>
    </citation>
    <scope>NUCLEOTIDE SEQUENCE [LARGE SCALE GENOMIC DNA]</scope>
    <source>
        <strain evidence="4">Po82</strain>
    </source>
</reference>
<evidence type="ECO:0000256" key="1">
    <source>
        <dbReference type="SAM" id="MobiDB-lite"/>
    </source>
</evidence>
<dbReference type="SUPFAM" id="SSF54001">
    <property type="entry name" value="Cysteine proteinases"/>
    <property type="match status" value="1"/>
</dbReference>
<feature type="region of interest" description="Disordered" evidence="1">
    <location>
        <begin position="403"/>
        <end position="464"/>
    </location>
</feature>
<feature type="compositionally biased region" description="Basic residues" evidence="1">
    <location>
        <begin position="264"/>
        <end position="291"/>
    </location>
</feature>
<sequence>MVRRGGGPARGAAPAGRGAAAADLARRAVGWPPGHGAGSAAAGRLAGAHRARARCFHRPGAAAVCLHAALRGRRADGAAVGAARLRHRGPDRRLARDAGRLHPISCGTATVRVDADGRQQRRHLGAVEPAAGRRAVLAAAVADQAGRPRAQAPHDLQPRGREPVLVRPLRRACRERRAAVPPDPRLAGGQRRRHHVPHPDRTGGAVRPHPRRRRVCARQPACLRAHARRRAGRAVGHGRHRPMPGRPGARIGRGARAAVERPLAHHPGRPQRFPRRAGHALRRERRARPRRAGGPARMPVDPAVGHQRRAGRPHDARRSLAPAVRRPPHRAGVRDDGLPARGGRAGPACHAGGLRCAAAAVRLHADLSLAVSRAAGSAGAAGPAGGRADQPARALRRLCAAVRQARRDRARRRRHPPHAVRDDDAARRHTADARGPVRDRRRRPVRQPDRRVRPARRLRGGGLQRDQRALLQPRQHADRAGGLMERDAQAATLTVSHSTRYRYATPVETAQHLATIRPRACPWQRVIAYGEWIDPAPSYLTSRIDGFGNDVLYFSLDTPHEHLRMTCEATVQLLPRWRGLDPHATPAWETVAGGLRYGAGAAFRPEVEFCFASPNIALGPELQAYALQSFTPGMPVVAGAIDLMHRIHADFAYSPAATAFDTPAVRAFALRRGVCQDFAQVMIGCLRVLGLPARYVSGYLRTDPPPGQPRLIGADASHAWVSVFCPRSGWVDLDPTNDVLADLDHVTLAIGRDYSDVSLLRGMILGGGEHAVEVAVTVQGAA</sequence>
<proteinExistence type="predicted"/>
<accession>F6GAP9</accession>
<feature type="compositionally biased region" description="Basic and acidic residues" evidence="1">
    <location>
        <begin position="419"/>
        <end position="438"/>
    </location>
</feature>
<evidence type="ECO:0000313" key="4">
    <source>
        <dbReference type="Proteomes" id="UP000007953"/>
    </source>
</evidence>
<dbReference type="PATRIC" id="fig|1031711.3.peg.4525"/>
<geneLocation type="plasmid" evidence="4"/>
<dbReference type="PANTHER" id="PTHR33490">
    <property type="entry name" value="BLR5614 PROTEIN-RELATED"/>
    <property type="match status" value="1"/>
</dbReference>
<feature type="compositionally biased region" description="Basic residues" evidence="1">
    <location>
        <begin position="404"/>
        <end position="418"/>
    </location>
</feature>
<dbReference type="AlphaFoldDB" id="F6GAP9"/>
<dbReference type="SMART" id="SM00460">
    <property type="entry name" value="TGc"/>
    <property type="match status" value="1"/>
</dbReference>
<dbReference type="InterPro" id="IPR038765">
    <property type="entry name" value="Papain-like_cys_pep_sf"/>
</dbReference>
<dbReference type="InterPro" id="IPR013589">
    <property type="entry name" value="Bac_transglu_N"/>
</dbReference>
<dbReference type="Pfam" id="PF01841">
    <property type="entry name" value="Transglut_core"/>
    <property type="match status" value="1"/>
</dbReference>
<keyword evidence="3" id="KW-0614">Plasmid</keyword>
<dbReference type="PANTHER" id="PTHR33490:SF7">
    <property type="entry name" value="BLR2979 PROTEIN"/>
    <property type="match status" value="1"/>
</dbReference>
<feature type="region of interest" description="Disordered" evidence="1">
    <location>
        <begin position="263"/>
        <end position="347"/>
    </location>
</feature>
<feature type="domain" description="Transglutaminase-like" evidence="2">
    <location>
        <begin position="667"/>
        <end position="737"/>
    </location>
</feature>
<dbReference type="HOGENOM" id="CLU_358196_0_0_4"/>
<protein>
    <submittedName>
        <fullName evidence="3">Transglutaminase-like enzyme protein</fullName>
    </submittedName>
</protein>
<dbReference type="Pfam" id="PF08379">
    <property type="entry name" value="Bact_transglu_N"/>
    <property type="match status" value="1"/>
</dbReference>
<dbReference type="EMBL" id="CP002820">
    <property type="protein sequence ID" value="AEG71967.1"/>
    <property type="molecule type" value="Genomic_DNA"/>
</dbReference>
<evidence type="ECO:0000259" key="2">
    <source>
        <dbReference type="SMART" id="SM00460"/>
    </source>
</evidence>
<feature type="compositionally biased region" description="Basic residues" evidence="1">
    <location>
        <begin position="227"/>
        <end position="243"/>
    </location>
</feature>
<dbReference type="InterPro" id="IPR002931">
    <property type="entry name" value="Transglutaminase-like"/>
</dbReference>
<name>F6GAP9_RALS8</name>
<organism evidence="3 4">
    <name type="scientific">Ralstonia solanacearum (strain Po82)</name>
    <dbReference type="NCBI Taxonomy" id="1031711"/>
    <lineage>
        <taxon>Bacteria</taxon>
        <taxon>Pseudomonadati</taxon>
        <taxon>Pseudomonadota</taxon>
        <taxon>Betaproteobacteria</taxon>
        <taxon>Burkholderiales</taxon>
        <taxon>Burkholderiaceae</taxon>
        <taxon>Ralstonia</taxon>
        <taxon>Ralstonia solanacearum species complex</taxon>
    </lineage>
</organism>